<dbReference type="Proteomes" id="UP001326715">
    <property type="component" value="Chromosome"/>
</dbReference>
<dbReference type="AlphaFoldDB" id="A0A1K1QEJ4"/>
<proteinExistence type="predicted"/>
<feature type="signal peptide" evidence="1">
    <location>
        <begin position="1"/>
        <end position="18"/>
    </location>
</feature>
<evidence type="ECO:0000313" key="4">
    <source>
        <dbReference type="Proteomes" id="UP000183788"/>
    </source>
</evidence>
<dbReference type="EMBL" id="CP140154">
    <property type="protein sequence ID" value="WQG93025.1"/>
    <property type="molecule type" value="Genomic_DNA"/>
</dbReference>
<protein>
    <recommendedName>
        <fullName evidence="6">DKNYY family protein</fullName>
    </recommendedName>
</protein>
<evidence type="ECO:0000313" key="2">
    <source>
        <dbReference type="EMBL" id="SFW58051.1"/>
    </source>
</evidence>
<feature type="chain" id="PRO_5009667084" description="DKNYY family protein" evidence="1">
    <location>
        <begin position="19"/>
        <end position="124"/>
    </location>
</feature>
<dbReference type="EMBL" id="FPIZ01000007">
    <property type="protein sequence ID" value="SFW58051.1"/>
    <property type="molecule type" value="Genomic_DNA"/>
</dbReference>
<dbReference type="RefSeq" id="WP_072360868.1">
    <property type="nucleotide sequence ID" value="NZ_CP139972.1"/>
</dbReference>
<sequence length="124" mass="14113">MKMNFFPGICCLAFAISACNKCLSSVNFGCLAANKGDTAYIYLDNKLAYQQVFENKYFESRETIKPGFRNYCATSDSIKVRAGFNQRDTVFYVDPKKVVDCYIGNSTSNEIMVFYNPVRIQTKK</sequence>
<reference evidence="3 5" key="2">
    <citation type="submission" date="2023-11" db="EMBL/GenBank/DDBJ databases">
        <title>MicrobeMod: A computational toolkit for identifying prokaryotic methylation and restriction-modification with nanopore sequencing.</title>
        <authorList>
            <person name="Crits-Christoph A."/>
            <person name="Kang S.C."/>
            <person name="Lee H."/>
            <person name="Ostrov N."/>
        </authorList>
    </citation>
    <scope>NUCLEOTIDE SEQUENCE [LARGE SCALE GENOMIC DNA]</scope>
    <source>
        <strain evidence="3 5">ATCC 23090</strain>
    </source>
</reference>
<dbReference type="OrthoDB" id="676996at2"/>
<evidence type="ECO:0000313" key="3">
    <source>
        <dbReference type="EMBL" id="WQG93025.1"/>
    </source>
</evidence>
<evidence type="ECO:0008006" key="6">
    <source>
        <dbReference type="Google" id="ProtNLM"/>
    </source>
</evidence>
<evidence type="ECO:0000313" key="5">
    <source>
        <dbReference type="Proteomes" id="UP001326715"/>
    </source>
</evidence>
<organism evidence="2 4">
    <name type="scientific">Chitinophaga sancti</name>
    <dbReference type="NCBI Taxonomy" id="1004"/>
    <lineage>
        <taxon>Bacteria</taxon>
        <taxon>Pseudomonadati</taxon>
        <taxon>Bacteroidota</taxon>
        <taxon>Chitinophagia</taxon>
        <taxon>Chitinophagales</taxon>
        <taxon>Chitinophagaceae</taxon>
        <taxon>Chitinophaga</taxon>
    </lineage>
</organism>
<keyword evidence="1" id="KW-0732">Signal</keyword>
<gene>
    <name evidence="2" type="ORF">SAMN05661012_02741</name>
    <name evidence="3" type="ORF">SR876_16005</name>
</gene>
<evidence type="ECO:0000256" key="1">
    <source>
        <dbReference type="SAM" id="SignalP"/>
    </source>
</evidence>
<dbReference type="Proteomes" id="UP000183788">
    <property type="component" value="Unassembled WGS sequence"/>
</dbReference>
<dbReference type="PROSITE" id="PS51257">
    <property type="entry name" value="PROKAR_LIPOPROTEIN"/>
    <property type="match status" value="1"/>
</dbReference>
<name>A0A1K1QEJ4_9BACT</name>
<keyword evidence="5" id="KW-1185">Reference proteome</keyword>
<accession>A0A1K1QEJ4</accession>
<reference evidence="2 4" key="1">
    <citation type="submission" date="2016-11" db="EMBL/GenBank/DDBJ databases">
        <authorList>
            <person name="Jaros S."/>
            <person name="Januszkiewicz K."/>
            <person name="Wedrychowicz H."/>
        </authorList>
    </citation>
    <scope>NUCLEOTIDE SEQUENCE [LARGE SCALE GENOMIC DNA]</scope>
    <source>
        <strain evidence="2 4">DSM 784</strain>
    </source>
</reference>